<dbReference type="EMBL" id="JAMGBD010000001">
    <property type="protein sequence ID" value="MCL6683087.1"/>
    <property type="molecule type" value="Genomic_DNA"/>
</dbReference>
<keyword evidence="1" id="KW-0378">Hydrolase</keyword>
<evidence type="ECO:0000313" key="1">
    <source>
        <dbReference type="EMBL" id="MCL6683087.1"/>
    </source>
</evidence>
<dbReference type="SUPFAM" id="SSF50630">
    <property type="entry name" value="Acid proteases"/>
    <property type="match status" value="2"/>
</dbReference>
<accession>A0ABT0RKB0</accession>
<sequence>MVTRRDVLLGCGPALAFLAIPRSALAAAGRIYRVPISLQSGRLAVSCMIEGKGPFELGIDTGSLTSIISADLAKRLDLKQHGVTPLGIAGRYQNFPMFEAREIIFGNAFRQERVLFAGIDFPLGRDVVGMLAAGCLTTMDAELDFSAMQWRLYPDGGPDRTGWVAHERAIQTNDVGSPHLYGQVSLAGQKLRCLFDTGAPGSISIFSKVARKCGIDVDRQNWSPVMAGGQPRRLYRASAPLEIGGFRIEKPLVFVADEFPNFIEDGLVGLSLIQRLNLATEVQAARLWTRPNGNPGRPDRYNLSGLWIDEKGRDIKATMVGRGSPAEQAGIVPGDRIDGEFRDLIRQLGGRPGDPVSLAVVRGGQRREVTLVLTEYL</sequence>
<keyword evidence="2" id="KW-1185">Reference proteome</keyword>
<keyword evidence="1" id="KW-0645">Protease</keyword>
<organism evidence="1 2">
    <name type="scientific">Sphingomonas alba</name>
    <dbReference type="NCBI Taxonomy" id="2908208"/>
    <lineage>
        <taxon>Bacteria</taxon>
        <taxon>Pseudomonadati</taxon>
        <taxon>Pseudomonadota</taxon>
        <taxon>Alphaproteobacteria</taxon>
        <taxon>Sphingomonadales</taxon>
        <taxon>Sphingomonadaceae</taxon>
        <taxon>Sphingomonas</taxon>
    </lineage>
</organism>
<proteinExistence type="predicted"/>
<dbReference type="SUPFAM" id="SSF50156">
    <property type="entry name" value="PDZ domain-like"/>
    <property type="match status" value="1"/>
</dbReference>
<name>A0ABT0RKB0_9SPHN</name>
<dbReference type="InterPro" id="IPR036034">
    <property type="entry name" value="PDZ_sf"/>
</dbReference>
<evidence type="ECO:0000313" key="2">
    <source>
        <dbReference type="Proteomes" id="UP001165363"/>
    </source>
</evidence>
<gene>
    <name evidence="1" type="ORF">LZ536_04100</name>
</gene>
<dbReference type="Gene3D" id="2.30.42.10">
    <property type="match status" value="1"/>
</dbReference>
<dbReference type="Pfam" id="PF13650">
    <property type="entry name" value="Asp_protease_2"/>
    <property type="match status" value="1"/>
</dbReference>
<dbReference type="RefSeq" id="WP_249847031.1">
    <property type="nucleotide sequence ID" value="NZ_JAMGBD010000001.1"/>
</dbReference>
<reference evidence="1" key="1">
    <citation type="submission" date="2022-05" db="EMBL/GenBank/DDBJ databases">
        <authorList>
            <person name="Jo J.-H."/>
            <person name="Im W.-T."/>
        </authorList>
    </citation>
    <scope>NUCLEOTIDE SEQUENCE</scope>
    <source>
        <strain evidence="1">SE158</strain>
    </source>
</reference>
<dbReference type="GO" id="GO:0006508">
    <property type="term" value="P:proteolysis"/>
    <property type="evidence" value="ECO:0007669"/>
    <property type="project" value="UniProtKB-KW"/>
</dbReference>
<dbReference type="Proteomes" id="UP001165363">
    <property type="component" value="Unassembled WGS sequence"/>
</dbReference>
<dbReference type="Gene3D" id="2.40.70.10">
    <property type="entry name" value="Acid Proteases"/>
    <property type="match status" value="2"/>
</dbReference>
<dbReference type="InterPro" id="IPR021109">
    <property type="entry name" value="Peptidase_aspartic_dom_sf"/>
</dbReference>
<protein>
    <submittedName>
        <fullName evidence="1">Aspartyl protease family protein</fullName>
    </submittedName>
</protein>
<comment type="caution">
    <text evidence="1">The sequence shown here is derived from an EMBL/GenBank/DDBJ whole genome shotgun (WGS) entry which is preliminary data.</text>
</comment>
<dbReference type="GO" id="GO:0008233">
    <property type="term" value="F:peptidase activity"/>
    <property type="evidence" value="ECO:0007669"/>
    <property type="project" value="UniProtKB-KW"/>
</dbReference>